<organism evidence="1 2">
    <name type="scientific">Nguyenibacter vanlangensis</name>
    <dbReference type="NCBI Taxonomy" id="1216886"/>
    <lineage>
        <taxon>Bacteria</taxon>
        <taxon>Pseudomonadati</taxon>
        <taxon>Pseudomonadota</taxon>
        <taxon>Alphaproteobacteria</taxon>
        <taxon>Acetobacterales</taxon>
        <taxon>Acetobacteraceae</taxon>
        <taxon>Nguyenibacter</taxon>
    </lineage>
</organism>
<name>A0A7Y7J025_9PROT</name>
<comment type="caution">
    <text evidence="1">The sequence shown here is derived from an EMBL/GenBank/DDBJ whole genome shotgun (WGS) entry which is preliminary data.</text>
</comment>
<evidence type="ECO:0000313" key="2">
    <source>
        <dbReference type="Proteomes" id="UP000534870"/>
    </source>
</evidence>
<accession>A0A7Y7J025</accession>
<reference evidence="1 2" key="1">
    <citation type="submission" date="2020-06" db="EMBL/GenBank/DDBJ databases">
        <title>Description of novel acetic acid bacteria.</title>
        <authorList>
            <person name="Sombolestani A."/>
        </authorList>
    </citation>
    <scope>NUCLEOTIDE SEQUENCE [LARGE SCALE GENOMIC DNA]</scope>
    <source>
        <strain evidence="1 2">LMG 31431</strain>
    </source>
</reference>
<protein>
    <submittedName>
        <fullName evidence="1">Uncharacterized protein</fullName>
    </submittedName>
</protein>
<proteinExistence type="predicted"/>
<feature type="non-terminal residue" evidence="1">
    <location>
        <position position="363"/>
    </location>
</feature>
<dbReference type="Proteomes" id="UP000534870">
    <property type="component" value="Unassembled WGS sequence"/>
</dbReference>
<gene>
    <name evidence="1" type="ORF">HUK84_19660</name>
</gene>
<feature type="non-terminal residue" evidence="1">
    <location>
        <position position="1"/>
    </location>
</feature>
<sequence>DQATADGLDMREQAQRAAIRVADDVLPPGLVSQLCRVPAEGADSLHRLVMDLHRAINDIAAGLAETDIAGARAYRLDDRDRQRVAAFMRGLNRTAPLKFNHPGLATNAMRDGPRLIIQNDLGTTDAHVLIVQIEGQDDAPRLSVLHSDIHRQRLEFFQNRLPALTWTQSSRQLPGSEQGQFTLATGILQAADLPALDAALETLGASLVFLIDWNKARKSLRHFVSGPAAVALLHWAADHEYGHRAYLEAGGETMIGDLLDTVSQLTGGSYGTMQRALGQDGTMAFLREALRTSSEALRNGQSPPAIRDMLQAELMTRVASMADRILDDAIDHAALILDLGSLVHAALLGNVPDLLAAAARAQR</sequence>
<evidence type="ECO:0000313" key="1">
    <source>
        <dbReference type="EMBL" id="NVN13325.1"/>
    </source>
</evidence>
<dbReference type="EMBL" id="JABXXP010000854">
    <property type="protein sequence ID" value="NVN13325.1"/>
    <property type="molecule type" value="Genomic_DNA"/>
</dbReference>
<dbReference type="AlphaFoldDB" id="A0A7Y7J025"/>